<dbReference type="Gene3D" id="1.20.200.10">
    <property type="entry name" value="Fumarase/aspartase (Central domain)"/>
    <property type="match status" value="1"/>
</dbReference>
<reference evidence="1 2" key="1">
    <citation type="submission" date="2016-10" db="EMBL/GenBank/DDBJ databases">
        <authorList>
            <person name="de Groot N.N."/>
        </authorList>
    </citation>
    <scope>NUCLEOTIDE SEQUENCE [LARGE SCALE GENOMIC DNA]</scope>
    <source>
        <strain evidence="1 2">U95</strain>
    </source>
</reference>
<dbReference type="GO" id="GO:0016853">
    <property type="term" value="F:isomerase activity"/>
    <property type="evidence" value="ECO:0007669"/>
    <property type="project" value="UniProtKB-KW"/>
</dbReference>
<dbReference type="PANTHER" id="PTHR43172">
    <property type="entry name" value="ADENYLOSUCCINATE LYASE"/>
    <property type="match status" value="1"/>
</dbReference>
<dbReference type="InterPro" id="IPR008948">
    <property type="entry name" value="L-Aspartase-like"/>
</dbReference>
<dbReference type="SUPFAM" id="SSF48557">
    <property type="entry name" value="L-aspartase-like"/>
    <property type="match status" value="1"/>
</dbReference>
<accession>A0A1G5PLV3</accession>
<dbReference type="EMBL" id="FMWG01000001">
    <property type="protein sequence ID" value="SCZ50514.1"/>
    <property type="molecule type" value="Genomic_DNA"/>
</dbReference>
<protein>
    <submittedName>
        <fullName evidence="1">3-carboxy-cis,cis-muconate cycloisomerase</fullName>
    </submittedName>
</protein>
<evidence type="ECO:0000313" key="1">
    <source>
        <dbReference type="EMBL" id="SCZ50514.1"/>
    </source>
</evidence>
<keyword evidence="1" id="KW-0413">Isomerase</keyword>
<dbReference type="PANTHER" id="PTHR43172:SF2">
    <property type="entry name" value="ADENYLOSUCCINATE LYASE C-TERMINAL DOMAIN-CONTAINING PROTEIN"/>
    <property type="match status" value="1"/>
</dbReference>
<dbReference type="Proteomes" id="UP000198767">
    <property type="component" value="Unassembled WGS sequence"/>
</dbReference>
<dbReference type="STRING" id="1156985.SAMN04488118_101301"/>
<proteinExistence type="predicted"/>
<sequence>MAASLFDSQLYGSLVSPGDAGRLFSDSAEVRAMLLVLGAIAKAQGARDLIPAESAAAIGRAVVEVAIDPSALRKETARKGTPVPALVAALRSEMNAPEHAQFVNWGTAVQDVTDTALMLRLRQILNLLEADLKLIADLLTKKGISSSAIVSLLGALPDLRASCLCVSFSGDLEAVPANVLPDIRAALAEGLALADPKRDWHNDREGIYHIIDWLQNCSDTLIILSNTEEEPNPQLRALTLQSRALVSTVKTGPQFAELLCLPHIALSACATTYAIRKSLQPPE</sequence>
<organism evidence="1 2">
    <name type="scientific">Epibacterium ulvae</name>
    <dbReference type="NCBI Taxonomy" id="1156985"/>
    <lineage>
        <taxon>Bacteria</taxon>
        <taxon>Pseudomonadati</taxon>
        <taxon>Pseudomonadota</taxon>
        <taxon>Alphaproteobacteria</taxon>
        <taxon>Rhodobacterales</taxon>
        <taxon>Roseobacteraceae</taxon>
        <taxon>Epibacterium</taxon>
    </lineage>
</organism>
<dbReference type="OrthoDB" id="9768878at2"/>
<name>A0A1G5PLV3_9RHOB</name>
<dbReference type="RefSeq" id="WP_090215122.1">
    <property type="nucleotide sequence ID" value="NZ_FMWG01000001.1"/>
</dbReference>
<evidence type="ECO:0000313" key="2">
    <source>
        <dbReference type="Proteomes" id="UP000198767"/>
    </source>
</evidence>
<gene>
    <name evidence="1" type="ORF">SAMN04488118_101301</name>
</gene>
<dbReference type="AlphaFoldDB" id="A0A1G5PLV3"/>
<keyword evidence="2" id="KW-1185">Reference proteome</keyword>